<protein>
    <submittedName>
        <fullName evidence="3">Kelch-like protein</fullName>
    </submittedName>
</protein>
<dbReference type="Pfam" id="PF24681">
    <property type="entry name" value="Kelch_KLHDC2_KLHL20_DRC7"/>
    <property type="match status" value="1"/>
</dbReference>
<name>A0A7C3URR4_UNCW3</name>
<dbReference type="InterPro" id="IPR015915">
    <property type="entry name" value="Kelch-typ_b-propeller"/>
</dbReference>
<organism evidence="3">
    <name type="scientific">candidate division WOR-3 bacterium</name>
    <dbReference type="NCBI Taxonomy" id="2052148"/>
    <lineage>
        <taxon>Bacteria</taxon>
        <taxon>Bacteria division WOR-3</taxon>
    </lineage>
</organism>
<evidence type="ECO:0000256" key="1">
    <source>
        <dbReference type="ARBA" id="ARBA00022441"/>
    </source>
</evidence>
<dbReference type="AlphaFoldDB" id="A0A7C3URR4"/>
<dbReference type="PANTHER" id="PTHR45632:SF3">
    <property type="entry name" value="KELCH-LIKE PROTEIN 32"/>
    <property type="match status" value="1"/>
</dbReference>
<keyword evidence="1" id="KW-0880">Kelch repeat</keyword>
<keyword evidence="2" id="KW-0677">Repeat</keyword>
<dbReference type="PANTHER" id="PTHR45632">
    <property type="entry name" value="LD33804P"/>
    <property type="match status" value="1"/>
</dbReference>
<accession>A0A7C3URR4</accession>
<evidence type="ECO:0000313" key="3">
    <source>
        <dbReference type="EMBL" id="HGE99910.1"/>
    </source>
</evidence>
<dbReference type="Gene3D" id="2.120.10.80">
    <property type="entry name" value="Kelch-type beta propeller"/>
    <property type="match status" value="2"/>
</dbReference>
<gene>
    <name evidence="3" type="ORF">ENX07_07590</name>
</gene>
<dbReference type="SMART" id="SM00612">
    <property type="entry name" value="Kelch"/>
    <property type="match status" value="5"/>
</dbReference>
<dbReference type="Pfam" id="PF01344">
    <property type="entry name" value="Kelch_1"/>
    <property type="match status" value="2"/>
</dbReference>
<comment type="caution">
    <text evidence="3">The sequence shown here is derived from an EMBL/GenBank/DDBJ whole genome shotgun (WGS) entry which is preliminary data.</text>
</comment>
<evidence type="ECO:0000256" key="2">
    <source>
        <dbReference type="ARBA" id="ARBA00022737"/>
    </source>
</evidence>
<dbReference type="EMBL" id="DTMQ01000046">
    <property type="protein sequence ID" value="HGE99910.1"/>
    <property type="molecule type" value="Genomic_DNA"/>
</dbReference>
<reference evidence="3" key="1">
    <citation type="journal article" date="2020" name="mSystems">
        <title>Genome- and Community-Level Interaction Insights into Carbon Utilization and Element Cycling Functions of Hydrothermarchaeota in Hydrothermal Sediment.</title>
        <authorList>
            <person name="Zhou Z."/>
            <person name="Liu Y."/>
            <person name="Xu W."/>
            <person name="Pan J."/>
            <person name="Luo Z.H."/>
            <person name="Li M."/>
        </authorList>
    </citation>
    <scope>NUCLEOTIDE SEQUENCE [LARGE SCALE GENOMIC DNA]</scope>
    <source>
        <strain evidence="3">SpSt-906</strain>
    </source>
</reference>
<dbReference type="SUPFAM" id="SSF117281">
    <property type="entry name" value="Kelch motif"/>
    <property type="match status" value="2"/>
</dbReference>
<proteinExistence type="predicted"/>
<sequence length="368" mass="42010">MKCWKWIIFLFGFSLPLFSREWEYARSLNFPRTGLTCQAVGGRIYAIGGKNQQRVLGVCEEYDPERDTWIIKRPMPTPRYGMVSAVWEGRIYVVGGDTSPCRPAPTGVIEVYDPQRDTWERLPSFLPTPRSGISGSGWGNSIFVMGGERRGESFTDTVEVYNIQEDRWLVRKSMLLPRAYFTTVAERKLYVLGGLYQGPISLCEAFIESEDSWHMIRGLPSPRFLAGGCAYEGKVFLIGGITGRGEPTKKVRYYLPERDTWLDYPDLNRARAGLAVCTLRGKIYAIGGDSMGRPLAITEKTEPTGIEEEKSLPIKIESPSSFSNREVKIRERDEIFNCLGERIFSRELRRGVYFLRRPGERRKIIVVR</sequence>
<dbReference type="InterPro" id="IPR006652">
    <property type="entry name" value="Kelch_1"/>
</dbReference>